<dbReference type="InterPro" id="IPR038631">
    <property type="entry name" value="Glycoprot_B_PH2_sf"/>
</dbReference>
<keyword evidence="10 17" id="KW-1133">Transmembrane helix</keyword>
<sequence length="917" mass="101920">MAISRRSLHAIILTVLLLAATAAPSQSGSRSRSRRKSERQSTNRGRDNNSIRGGVAQTPESSPLPALDLTPQPPMEKEEPDTLAPRASRDAPGTPKVPAMPGVTPEPSGNASEPADPAELRADLRGLKGSSDDPNFYVCPPPTGATVVRLEEPRPCPELPKGLNFTEGIAVIFKENLAPYKFKATMYYKAVTVASVWSGYSYNQFMNIFEDRAPIPFEEIVDRIHGRGMCLSTAKYVRNNLETTAFHNDADEHEMKLVPAESAPGLHRGWHTTRLKNNPTGSAWIHRHGTTVDCIVDEVEAKSSYPYNEFVLATGDFVYASPFFGYRDGSHSEHNAYAADRFKQVDGFFPRDFGTGRRHGSPVTYNLLTTPMFTVGWNWAPKRPSVCTMTKWREVPEMLRAEYGSSFRFTSNALSATFTTNLTQYSLSRVDLGDCVGKEAREAIDRIYLEKYNNTHLRVGSVQYYLATGGFLIAYQPLLSNNLADLYVKELMREQALKPEERKLNATTDGKVITTTSSVEFARLQFTYNHIQKHVNEMFGRMAVSWCELQNQELTLWNEAKKINPSAIASVTLHRRVSARMLGDVLAISTCVAVPAENVIMQNSMRIPSKPGTCYSRPLLSFKHVDGEELMEGQLGENNEIRLDRDAVEPCSVGHKRYFLFGAGYVYFEEYTYSHQLSRSDITAVSTFIDLNITMLEDHEFVPLEVYTRQEIKDSGLLDYAEVQRRNQLHALRFADIDTVIKADPNAAIFAGLHGFFEGLGDVGRAVGRVVLGVVGGVVATVSGVSSFLSNPFGALAIGLLVLGGLVAAFFAFRYVMRLQRNPMKALYPLTTKDLKHPSEGGGGEEAMEDFDEQKLDEARSMIKYMALVSAMERTKHKAGKRGGTSAILNARLTDMVMRKRGAKPKYEALPETDEDI</sequence>
<feature type="transmembrane region" description="Helical" evidence="17">
    <location>
        <begin position="770"/>
        <end position="789"/>
    </location>
</feature>
<evidence type="ECO:0000313" key="21">
    <source>
        <dbReference type="EMBL" id="QIC50118.1"/>
    </source>
</evidence>
<keyword evidence="9" id="KW-0261">Viral envelope protein</keyword>
<evidence type="ECO:0000256" key="16">
    <source>
        <dbReference type="SAM" id="MobiDB-lite"/>
    </source>
</evidence>
<dbReference type="Gene3D" id="1.20.5.1890">
    <property type="match status" value="1"/>
</dbReference>
<evidence type="ECO:0000256" key="14">
    <source>
        <dbReference type="ARBA" id="ARBA00023180"/>
    </source>
</evidence>
<evidence type="ECO:0000259" key="18">
    <source>
        <dbReference type="Pfam" id="PF00606"/>
    </source>
</evidence>
<keyword evidence="4" id="KW-0732">Signal</keyword>
<proteinExistence type="inferred from homology"/>
<dbReference type="InterPro" id="IPR000234">
    <property type="entry name" value="Herpes_Glycoprot_B"/>
</dbReference>
<dbReference type="FunFam" id="6.10.250.3280:FF:000001">
    <property type="entry name" value="Envelope glycoprotein B"/>
    <property type="match status" value="1"/>
</dbReference>
<dbReference type="Pfam" id="PF17416">
    <property type="entry name" value="Glycoprot_B_PH1"/>
    <property type="match status" value="1"/>
</dbReference>
<evidence type="ECO:0000256" key="2">
    <source>
        <dbReference type="ARBA" id="ARBA00022581"/>
    </source>
</evidence>
<feature type="compositionally biased region" description="Basic and acidic residues" evidence="16">
    <location>
        <begin position="38"/>
        <end position="49"/>
    </location>
</feature>
<dbReference type="Gene3D" id="2.30.30.1230">
    <property type="match status" value="1"/>
</dbReference>
<dbReference type="GO" id="GO:0046718">
    <property type="term" value="P:symbiont entry into host cell"/>
    <property type="evidence" value="ECO:0007669"/>
    <property type="project" value="UniProtKB-KW"/>
</dbReference>
<keyword evidence="11" id="KW-1039">Host endosome</keyword>
<feature type="domain" description="Herpesvirus glycoprotein B ectodomain C-terminal" evidence="18">
    <location>
        <begin position="518"/>
        <end position="739"/>
    </location>
</feature>
<feature type="compositionally biased region" description="Low complexity" evidence="16">
    <location>
        <begin position="21"/>
        <end position="30"/>
    </location>
</feature>
<keyword evidence="7" id="KW-0946">Virion</keyword>
<dbReference type="InterPro" id="IPR035377">
    <property type="entry name" value="Glycoprot_B_PH1"/>
</dbReference>
<keyword evidence="15" id="KW-1160">Virus entry into host cell</keyword>
<dbReference type="GO" id="GO:0019062">
    <property type="term" value="P:virion attachment to host cell"/>
    <property type="evidence" value="ECO:0007669"/>
    <property type="project" value="UniProtKB-KW"/>
</dbReference>
<keyword evidence="1" id="KW-1032">Host cell membrane</keyword>
<feature type="domain" description="Herpesvirus Glycoprotein B PH-like" evidence="20">
    <location>
        <begin position="389"/>
        <end position="486"/>
    </location>
</feature>
<evidence type="ECO:0000259" key="19">
    <source>
        <dbReference type="Pfam" id="PF17416"/>
    </source>
</evidence>
<dbReference type="EMBL" id="MN086789">
    <property type="protein sequence ID" value="QIC50118.1"/>
    <property type="molecule type" value="Genomic_DNA"/>
</dbReference>
<evidence type="ECO:0000259" key="20">
    <source>
        <dbReference type="Pfam" id="PF17417"/>
    </source>
</evidence>
<keyword evidence="2" id="KW-0945">Host-virus interaction</keyword>
<keyword evidence="14" id="KW-0325">Glycoprotein</keyword>
<dbReference type="Gene3D" id="2.30.29.100">
    <property type="match status" value="1"/>
</dbReference>
<feature type="transmembrane region" description="Helical" evidence="17">
    <location>
        <begin position="795"/>
        <end position="816"/>
    </location>
</feature>
<dbReference type="Pfam" id="PF00606">
    <property type="entry name" value="Glycoprotein_B"/>
    <property type="match status" value="1"/>
</dbReference>
<evidence type="ECO:0000256" key="6">
    <source>
        <dbReference type="ARBA" id="ARBA00022812"/>
    </source>
</evidence>
<evidence type="ECO:0000256" key="5">
    <source>
        <dbReference type="ARBA" id="ARBA00022804"/>
    </source>
</evidence>
<organism evidence="21">
    <name type="scientific">Bovine alphaherpesvirus 2</name>
    <dbReference type="NCBI Taxonomy" id="10295"/>
    <lineage>
        <taxon>Viruses</taxon>
        <taxon>Duplodnaviria</taxon>
        <taxon>Heunggongvirae</taxon>
        <taxon>Peploviricota</taxon>
        <taxon>Herviviricetes</taxon>
        <taxon>Herpesvirales</taxon>
        <taxon>Orthoherpesviridae</taxon>
        <taxon>Alphaherpesvirinae</taxon>
        <taxon>Simplexvirus</taxon>
        <taxon>Simplexvirus bovinealpha2</taxon>
    </lineage>
</organism>
<keyword evidence="5" id="KW-1161">Viral attachment to host cell</keyword>
<evidence type="ECO:0000256" key="10">
    <source>
        <dbReference type="ARBA" id="ARBA00022989"/>
    </source>
</evidence>
<feature type="region of interest" description="Disordered" evidence="16">
    <location>
        <begin position="21"/>
        <end position="117"/>
    </location>
</feature>
<protein>
    <submittedName>
        <fullName evidence="21">Glycoprotein B</fullName>
    </submittedName>
</protein>
<evidence type="ECO:0000256" key="9">
    <source>
        <dbReference type="ARBA" id="ARBA00022879"/>
    </source>
</evidence>
<dbReference type="FunFam" id="2.30.30.1230:FF:000001">
    <property type="entry name" value="Envelope glycoprotein B"/>
    <property type="match status" value="1"/>
</dbReference>
<evidence type="ECO:0000256" key="1">
    <source>
        <dbReference type="ARBA" id="ARBA00022511"/>
    </source>
</evidence>
<name>A0A6H2U198_9ALPH</name>
<keyword evidence="3 17" id="KW-0812">Transmembrane</keyword>
<evidence type="ECO:0000256" key="11">
    <source>
        <dbReference type="ARBA" id="ARBA00023046"/>
    </source>
</evidence>
<dbReference type="HAMAP" id="MF_04032">
    <property type="entry name" value="HSV_GB"/>
    <property type="match status" value="1"/>
</dbReference>
<keyword evidence="13" id="KW-1015">Disulfide bond</keyword>
<evidence type="ECO:0000256" key="12">
    <source>
        <dbReference type="ARBA" id="ARBA00023136"/>
    </source>
</evidence>
<evidence type="ECO:0000256" key="3">
    <source>
        <dbReference type="ARBA" id="ARBA00022692"/>
    </source>
</evidence>
<accession>A0A6H2U198</accession>
<dbReference type="Pfam" id="PF17417">
    <property type="entry name" value="Glycoprot_B_PH2"/>
    <property type="match status" value="1"/>
</dbReference>
<evidence type="ECO:0000256" key="8">
    <source>
        <dbReference type="ARBA" id="ARBA00022870"/>
    </source>
</evidence>
<dbReference type="InterPro" id="IPR055341">
    <property type="entry name" value="Glycoprotein_B_ecto_C"/>
</dbReference>
<dbReference type="GO" id="GO:0019031">
    <property type="term" value="C:viral envelope"/>
    <property type="evidence" value="ECO:0007669"/>
    <property type="project" value="UniProtKB-KW"/>
</dbReference>
<dbReference type="SUPFAM" id="SSF161008">
    <property type="entry name" value="Viral glycoprotein ectodomain-like"/>
    <property type="match status" value="1"/>
</dbReference>
<keyword evidence="6" id="KW-1040">Host Golgi apparatus</keyword>
<evidence type="ECO:0000256" key="4">
    <source>
        <dbReference type="ARBA" id="ARBA00022729"/>
    </source>
</evidence>
<evidence type="ECO:0000256" key="17">
    <source>
        <dbReference type="SAM" id="Phobius"/>
    </source>
</evidence>
<dbReference type="Gene3D" id="6.10.250.3280">
    <property type="match status" value="1"/>
</dbReference>
<keyword evidence="12 17" id="KW-0472">Membrane</keyword>
<feature type="domain" description="Herpesvirus Glycoprotein B PH-like" evidence="19">
    <location>
        <begin position="176"/>
        <end position="387"/>
    </location>
</feature>
<dbReference type="InterPro" id="IPR035381">
    <property type="entry name" value="Glycoprot_B_PH2"/>
</dbReference>
<evidence type="ECO:0000256" key="7">
    <source>
        <dbReference type="ARBA" id="ARBA00022844"/>
    </source>
</evidence>
<reference evidence="21" key="1">
    <citation type="submission" date="2019-06" db="EMBL/GenBank/DDBJ databases">
        <title>Bovine herpetic mammillitis in dairy farm in Italy.</title>
        <authorList>
            <person name="Lanave G."/>
            <person name="Larocca V."/>
            <person name="Camero M."/>
            <person name="Martella V."/>
            <person name="Buonavoglia C."/>
        </authorList>
    </citation>
    <scope>NUCLEOTIDE SEQUENCE</scope>
    <source>
        <strain evidence="21">ITA/2018/468</strain>
    </source>
</reference>
<evidence type="ECO:0000256" key="15">
    <source>
        <dbReference type="ARBA" id="ARBA00023296"/>
    </source>
</evidence>
<keyword evidence="8" id="KW-1043">Host membrane</keyword>
<evidence type="ECO:0000256" key="13">
    <source>
        <dbReference type="ARBA" id="ARBA00023157"/>
    </source>
</evidence>